<accession>A0ABV7DXH6</accession>
<evidence type="ECO:0000256" key="4">
    <source>
        <dbReference type="ARBA" id="ARBA00023163"/>
    </source>
</evidence>
<proteinExistence type="inferred from homology"/>
<dbReference type="InterPro" id="IPR000847">
    <property type="entry name" value="LysR_HTH_N"/>
</dbReference>
<dbReference type="PROSITE" id="PS50931">
    <property type="entry name" value="HTH_LYSR"/>
    <property type="match status" value="1"/>
</dbReference>
<keyword evidence="7" id="KW-1185">Reference proteome</keyword>
<keyword evidence="4" id="KW-0804">Transcription</keyword>
<organism evidence="6 7">
    <name type="scientific">Tabrizicola soli</name>
    <dbReference type="NCBI Taxonomy" id="2185115"/>
    <lineage>
        <taxon>Bacteria</taxon>
        <taxon>Pseudomonadati</taxon>
        <taxon>Pseudomonadota</taxon>
        <taxon>Alphaproteobacteria</taxon>
        <taxon>Rhodobacterales</taxon>
        <taxon>Paracoccaceae</taxon>
        <taxon>Tabrizicola</taxon>
    </lineage>
</organism>
<comment type="similarity">
    <text evidence="1">Belongs to the LysR transcriptional regulatory family.</text>
</comment>
<reference evidence="7" key="1">
    <citation type="journal article" date="2019" name="Int. J. Syst. Evol. Microbiol.">
        <title>The Global Catalogue of Microorganisms (GCM) 10K type strain sequencing project: providing services to taxonomists for standard genome sequencing and annotation.</title>
        <authorList>
            <consortium name="The Broad Institute Genomics Platform"/>
            <consortium name="The Broad Institute Genome Sequencing Center for Infectious Disease"/>
            <person name="Wu L."/>
            <person name="Ma J."/>
        </authorList>
    </citation>
    <scope>NUCLEOTIDE SEQUENCE [LARGE SCALE GENOMIC DNA]</scope>
    <source>
        <strain evidence="7">KCTC 62102</strain>
    </source>
</reference>
<dbReference type="Gene3D" id="3.40.190.10">
    <property type="entry name" value="Periplasmic binding protein-like II"/>
    <property type="match status" value="2"/>
</dbReference>
<dbReference type="PRINTS" id="PR00039">
    <property type="entry name" value="HTHLYSR"/>
</dbReference>
<dbReference type="InterPro" id="IPR036390">
    <property type="entry name" value="WH_DNA-bd_sf"/>
</dbReference>
<dbReference type="SUPFAM" id="SSF46785">
    <property type="entry name" value="Winged helix' DNA-binding domain"/>
    <property type="match status" value="1"/>
</dbReference>
<evidence type="ECO:0000259" key="5">
    <source>
        <dbReference type="PROSITE" id="PS50931"/>
    </source>
</evidence>
<dbReference type="InterPro" id="IPR005119">
    <property type="entry name" value="LysR_subst-bd"/>
</dbReference>
<dbReference type="InterPro" id="IPR036388">
    <property type="entry name" value="WH-like_DNA-bd_sf"/>
</dbReference>
<dbReference type="Gene3D" id="1.10.10.10">
    <property type="entry name" value="Winged helix-like DNA-binding domain superfamily/Winged helix DNA-binding domain"/>
    <property type="match status" value="1"/>
</dbReference>
<keyword evidence="3" id="KW-0238">DNA-binding</keyword>
<name>A0ABV7DXH6_9RHOB</name>
<dbReference type="PANTHER" id="PTHR30579">
    <property type="entry name" value="TRANSCRIPTIONAL REGULATOR"/>
    <property type="match status" value="1"/>
</dbReference>
<evidence type="ECO:0000256" key="2">
    <source>
        <dbReference type="ARBA" id="ARBA00023015"/>
    </source>
</evidence>
<gene>
    <name evidence="6" type="ORF">ACFOD6_17565</name>
</gene>
<dbReference type="RefSeq" id="WP_197642061.1">
    <property type="nucleotide sequence ID" value="NZ_JAEACP010000003.1"/>
</dbReference>
<dbReference type="Pfam" id="PF00126">
    <property type="entry name" value="HTH_1"/>
    <property type="match status" value="1"/>
</dbReference>
<sequence>MQNIPTDLLRTFVKVMDCGSFTLAAALVGRTQSAVSLQIRRLEEIVDVQLFQRSAHKLNLTEEGRSLANYARRILALNDEALMNLRQSEVAGRVRLGAPHEYTASLLPEFLGKFAQTHPNVMLEVTSDLSKTLLRAQQEGEFDLVIALHEDSAPDGGRPIHTEPLVWVGGEDHASHLQSPLPLVLAPPPCIYRSRMLQGLNQAERLSRIVYISSSYNGISAAVRAGIGVTLMAESTIPSGIRTLTERDGLPNLGQLELRLHRAAGNRSEALLRLEDYIAGSFAKSYSPPSLARGD</sequence>
<dbReference type="InterPro" id="IPR050176">
    <property type="entry name" value="LTTR"/>
</dbReference>
<dbReference type="Pfam" id="PF03466">
    <property type="entry name" value="LysR_substrate"/>
    <property type="match status" value="1"/>
</dbReference>
<evidence type="ECO:0000313" key="7">
    <source>
        <dbReference type="Proteomes" id="UP001595445"/>
    </source>
</evidence>
<protein>
    <submittedName>
        <fullName evidence="6">LysR substrate-binding domain-containing protein</fullName>
    </submittedName>
</protein>
<dbReference type="Proteomes" id="UP001595445">
    <property type="component" value="Unassembled WGS sequence"/>
</dbReference>
<evidence type="ECO:0000256" key="3">
    <source>
        <dbReference type="ARBA" id="ARBA00023125"/>
    </source>
</evidence>
<comment type="caution">
    <text evidence="6">The sequence shown here is derived from an EMBL/GenBank/DDBJ whole genome shotgun (WGS) entry which is preliminary data.</text>
</comment>
<evidence type="ECO:0000313" key="6">
    <source>
        <dbReference type="EMBL" id="MFC3087861.1"/>
    </source>
</evidence>
<dbReference type="SUPFAM" id="SSF53850">
    <property type="entry name" value="Periplasmic binding protein-like II"/>
    <property type="match status" value="1"/>
</dbReference>
<dbReference type="EMBL" id="JBHRSM010000026">
    <property type="protein sequence ID" value="MFC3087861.1"/>
    <property type="molecule type" value="Genomic_DNA"/>
</dbReference>
<evidence type="ECO:0000256" key="1">
    <source>
        <dbReference type="ARBA" id="ARBA00009437"/>
    </source>
</evidence>
<feature type="domain" description="HTH lysR-type" evidence="5">
    <location>
        <begin position="4"/>
        <end position="61"/>
    </location>
</feature>
<dbReference type="PANTHER" id="PTHR30579:SF7">
    <property type="entry name" value="HTH-TYPE TRANSCRIPTIONAL REGULATOR LRHA-RELATED"/>
    <property type="match status" value="1"/>
</dbReference>
<keyword evidence="2" id="KW-0805">Transcription regulation</keyword>